<reference evidence="2 3" key="1">
    <citation type="journal article" date="2023" name="G3 (Bethesda)">
        <title>A chromosome-length genome assembly and annotation of blackberry (Rubus argutus, cv. 'Hillquist').</title>
        <authorList>
            <person name="Bruna T."/>
            <person name="Aryal R."/>
            <person name="Dudchenko O."/>
            <person name="Sargent D.J."/>
            <person name="Mead D."/>
            <person name="Buti M."/>
            <person name="Cavallini A."/>
            <person name="Hytonen T."/>
            <person name="Andres J."/>
            <person name="Pham M."/>
            <person name="Weisz D."/>
            <person name="Mascagni F."/>
            <person name="Usai G."/>
            <person name="Natali L."/>
            <person name="Bassil N."/>
            <person name="Fernandez G.E."/>
            <person name="Lomsadze A."/>
            <person name="Armour M."/>
            <person name="Olukolu B."/>
            <person name="Poorten T."/>
            <person name="Britton C."/>
            <person name="Davik J."/>
            <person name="Ashrafi H."/>
            <person name="Aiden E.L."/>
            <person name="Borodovsky M."/>
            <person name="Worthington M."/>
        </authorList>
    </citation>
    <scope>NUCLEOTIDE SEQUENCE [LARGE SCALE GENOMIC DNA]</scope>
    <source>
        <strain evidence="2">PI 553951</strain>
    </source>
</reference>
<name>A0AAW1VGR5_RUBAR</name>
<protein>
    <submittedName>
        <fullName evidence="2">Uncharacterized protein</fullName>
    </submittedName>
</protein>
<keyword evidence="3" id="KW-1185">Reference proteome</keyword>
<gene>
    <name evidence="2" type="ORF">M0R45_001567</name>
</gene>
<feature type="region of interest" description="Disordered" evidence="1">
    <location>
        <begin position="1"/>
        <end position="32"/>
    </location>
</feature>
<organism evidence="2 3">
    <name type="scientific">Rubus argutus</name>
    <name type="common">Southern blackberry</name>
    <dbReference type="NCBI Taxonomy" id="59490"/>
    <lineage>
        <taxon>Eukaryota</taxon>
        <taxon>Viridiplantae</taxon>
        <taxon>Streptophyta</taxon>
        <taxon>Embryophyta</taxon>
        <taxon>Tracheophyta</taxon>
        <taxon>Spermatophyta</taxon>
        <taxon>Magnoliopsida</taxon>
        <taxon>eudicotyledons</taxon>
        <taxon>Gunneridae</taxon>
        <taxon>Pentapetalae</taxon>
        <taxon>rosids</taxon>
        <taxon>fabids</taxon>
        <taxon>Rosales</taxon>
        <taxon>Rosaceae</taxon>
        <taxon>Rosoideae</taxon>
        <taxon>Rosoideae incertae sedis</taxon>
        <taxon>Rubus</taxon>
    </lineage>
</organism>
<dbReference type="AlphaFoldDB" id="A0AAW1VGR5"/>
<dbReference type="EMBL" id="JBEDUW010000253">
    <property type="protein sequence ID" value="KAK9902494.1"/>
    <property type="molecule type" value="Genomic_DNA"/>
</dbReference>
<evidence type="ECO:0000313" key="2">
    <source>
        <dbReference type="EMBL" id="KAK9902494.1"/>
    </source>
</evidence>
<evidence type="ECO:0000313" key="3">
    <source>
        <dbReference type="Proteomes" id="UP001457282"/>
    </source>
</evidence>
<evidence type="ECO:0000256" key="1">
    <source>
        <dbReference type="SAM" id="MobiDB-lite"/>
    </source>
</evidence>
<dbReference type="Proteomes" id="UP001457282">
    <property type="component" value="Unassembled WGS sequence"/>
</dbReference>
<comment type="caution">
    <text evidence="2">The sequence shown here is derived from an EMBL/GenBank/DDBJ whole genome shotgun (WGS) entry which is preliminary data.</text>
</comment>
<sequence>MAKSDDRMGAEKTGAVVMAKSDDSGGKGRKSMIGGLGTGLVMLLEIKRRERKSKSRSSLVGVDQEEGN</sequence>
<proteinExistence type="predicted"/>
<feature type="compositionally biased region" description="Basic and acidic residues" evidence="1">
    <location>
        <begin position="1"/>
        <end position="10"/>
    </location>
</feature>
<accession>A0AAW1VGR5</accession>